<feature type="transmembrane region" description="Helical" evidence="1">
    <location>
        <begin position="40"/>
        <end position="57"/>
    </location>
</feature>
<feature type="transmembrane region" description="Helical" evidence="1">
    <location>
        <begin position="269"/>
        <end position="290"/>
    </location>
</feature>
<reference evidence="2 3" key="1">
    <citation type="submission" date="2018-03" db="EMBL/GenBank/DDBJ databases">
        <authorList>
            <person name="Gully D."/>
        </authorList>
    </citation>
    <scope>NUCLEOTIDE SEQUENCE [LARGE SCALE GENOMIC DNA]</scope>
    <source>
        <strain evidence="2">ORS3257</strain>
    </source>
</reference>
<keyword evidence="1" id="KW-1133">Transmembrane helix</keyword>
<dbReference type="KEGG" id="bvz:BRAD3257_6874"/>
<name>A0A2U3Q8I6_9BRAD</name>
<keyword evidence="1" id="KW-0472">Membrane</keyword>
<feature type="transmembrane region" description="Helical" evidence="1">
    <location>
        <begin position="245"/>
        <end position="262"/>
    </location>
</feature>
<feature type="transmembrane region" description="Helical" evidence="1">
    <location>
        <begin position="16"/>
        <end position="34"/>
    </location>
</feature>
<evidence type="ECO:0000313" key="3">
    <source>
        <dbReference type="Proteomes" id="UP000246085"/>
    </source>
</evidence>
<dbReference type="Proteomes" id="UP000246085">
    <property type="component" value="Chromosome BRAD3257"/>
</dbReference>
<feature type="transmembrane region" description="Helical" evidence="1">
    <location>
        <begin position="189"/>
        <end position="206"/>
    </location>
</feature>
<feature type="transmembrane region" description="Helical" evidence="1">
    <location>
        <begin position="413"/>
        <end position="432"/>
    </location>
</feature>
<sequence>MYGDLTVSGFRIERRLSLAYFALIVSIVSASALEIAGAKIGVQLGTMAAALSLLAAAMSTRKADYEHYVRATSWGRWILLAVPLCIAGQLAPLPLSFAHPIWASAHDVLGGLSLGPITADIGLTVNALLLALAAVSLLSVAILVVRNRGRAELVLFVLSGLTAVSALMLDLHRVSPVLAGAAPHDLTTTLAGLGFMLNLAVMQLAAERAETHHSLLRSVAIGLCGLVGALVSAAAILGFSGTNSAIAAGFGVVVILLILVIRRLDLSPLAASALSLAALIGASIVLTFLFEKSSGPILLRLVPEMGTETKAVLERMLADTRWLGAGAGTFAAMGRIYQSDAGAVLTAPSAATSVFAGTGWIGLAAMIAVSLIALVRLFFGALQRGRDSFFPAAAAACVLFALVQSFAGPGLLHPAAILCLSAIVGLGLSQSVSQSSSR</sequence>
<feature type="transmembrane region" description="Helical" evidence="1">
    <location>
        <begin position="389"/>
        <end position="407"/>
    </location>
</feature>
<dbReference type="AlphaFoldDB" id="A0A2U3Q8I6"/>
<proteinExistence type="predicted"/>
<protein>
    <recommendedName>
        <fullName evidence="4">O-antigen ligase domain-containing protein</fullName>
    </recommendedName>
</protein>
<feature type="transmembrane region" description="Helical" evidence="1">
    <location>
        <begin position="77"/>
        <end position="101"/>
    </location>
</feature>
<feature type="transmembrane region" description="Helical" evidence="1">
    <location>
        <begin position="360"/>
        <end position="382"/>
    </location>
</feature>
<feature type="transmembrane region" description="Helical" evidence="1">
    <location>
        <begin position="151"/>
        <end position="169"/>
    </location>
</feature>
<gene>
    <name evidence="2" type="ORF">BRAD3257_6874</name>
</gene>
<organism evidence="2 3">
    <name type="scientific">Bradyrhizobium vignae</name>
    <dbReference type="NCBI Taxonomy" id="1549949"/>
    <lineage>
        <taxon>Bacteria</taxon>
        <taxon>Pseudomonadati</taxon>
        <taxon>Pseudomonadota</taxon>
        <taxon>Alphaproteobacteria</taxon>
        <taxon>Hyphomicrobiales</taxon>
        <taxon>Nitrobacteraceae</taxon>
        <taxon>Bradyrhizobium</taxon>
    </lineage>
</organism>
<evidence type="ECO:0000313" key="2">
    <source>
        <dbReference type="EMBL" id="SPP97742.1"/>
    </source>
</evidence>
<accession>A0A2U3Q8I6</accession>
<keyword evidence="1" id="KW-0812">Transmembrane</keyword>
<feature type="transmembrane region" description="Helical" evidence="1">
    <location>
        <begin position="218"/>
        <end position="239"/>
    </location>
</feature>
<evidence type="ECO:0008006" key="4">
    <source>
        <dbReference type="Google" id="ProtNLM"/>
    </source>
</evidence>
<feature type="transmembrane region" description="Helical" evidence="1">
    <location>
        <begin position="121"/>
        <end position="144"/>
    </location>
</feature>
<evidence type="ECO:0000256" key="1">
    <source>
        <dbReference type="SAM" id="Phobius"/>
    </source>
</evidence>
<dbReference type="EMBL" id="LS398110">
    <property type="protein sequence ID" value="SPP97742.1"/>
    <property type="molecule type" value="Genomic_DNA"/>
</dbReference>